<sequence length="54" mass="5989">MGFYIMIFSMFAGIAAVAFGLSRAKDKKQALLSVTSIFLGTLFILFAIWLGWPK</sequence>
<evidence type="ECO:0000256" key="1">
    <source>
        <dbReference type="SAM" id="Phobius"/>
    </source>
</evidence>
<feature type="transmembrane region" description="Helical" evidence="1">
    <location>
        <begin position="6"/>
        <end position="24"/>
    </location>
</feature>
<keyword evidence="1" id="KW-0812">Transmembrane</keyword>
<protein>
    <recommendedName>
        <fullName evidence="4">DUF3953 domain-containing protein</fullName>
    </recommendedName>
</protein>
<evidence type="ECO:0000313" key="3">
    <source>
        <dbReference type="Proteomes" id="UP000072989"/>
    </source>
</evidence>
<gene>
    <name evidence="2" type="ORF">SORDD17_01151</name>
</gene>
<accession>A0A139RKN5</accession>
<proteinExistence type="predicted"/>
<reference evidence="2 3" key="1">
    <citation type="submission" date="2016-01" db="EMBL/GenBank/DDBJ databases">
        <title>Highly variable Streptococcus oralis are common among viridans streptococci isolated from primates.</title>
        <authorList>
            <person name="Denapaite D."/>
            <person name="Rieger M."/>
            <person name="Koendgen S."/>
            <person name="Brueckner R."/>
            <person name="Ochigava I."/>
            <person name="Kappeler P."/>
            <person name="Maetz-Rensing K."/>
            <person name="Leendertz F."/>
            <person name="Hakenbeck R."/>
        </authorList>
    </citation>
    <scope>NUCLEOTIDE SEQUENCE [LARGE SCALE GENOMIC DNA]</scope>
    <source>
        <strain evidence="2 3">DD17</strain>
    </source>
</reference>
<keyword evidence="1" id="KW-0472">Membrane</keyword>
<evidence type="ECO:0008006" key="4">
    <source>
        <dbReference type="Google" id="ProtNLM"/>
    </source>
</evidence>
<organism evidence="2 3">
    <name type="scientific">Streptococcus oralis</name>
    <dbReference type="NCBI Taxonomy" id="1303"/>
    <lineage>
        <taxon>Bacteria</taxon>
        <taxon>Bacillati</taxon>
        <taxon>Bacillota</taxon>
        <taxon>Bacilli</taxon>
        <taxon>Lactobacillales</taxon>
        <taxon>Streptococcaceae</taxon>
        <taxon>Streptococcus</taxon>
    </lineage>
</organism>
<dbReference type="EMBL" id="LQZE01000244">
    <property type="protein sequence ID" value="KXU15333.1"/>
    <property type="molecule type" value="Genomic_DNA"/>
</dbReference>
<dbReference type="RefSeq" id="WP_061865965.1">
    <property type="nucleotide sequence ID" value="NZ_KQ970800.1"/>
</dbReference>
<comment type="caution">
    <text evidence="2">The sequence shown here is derived from an EMBL/GenBank/DDBJ whole genome shotgun (WGS) entry which is preliminary data.</text>
</comment>
<feature type="transmembrane region" description="Helical" evidence="1">
    <location>
        <begin position="31"/>
        <end position="52"/>
    </location>
</feature>
<dbReference type="Proteomes" id="UP000072989">
    <property type="component" value="Unassembled WGS sequence"/>
</dbReference>
<evidence type="ECO:0000313" key="2">
    <source>
        <dbReference type="EMBL" id="KXU15333.1"/>
    </source>
</evidence>
<name>A0A139RKN5_STROR</name>
<dbReference type="AlphaFoldDB" id="A0A139RKN5"/>
<keyword evidence="1" id="KW-1133">Transmembrane helix</keyword>
<dbReference type="PATRIC" id="fig|1303.87.peg.1384"/>